<dbReference type="SUPFAM" id="SSF50876">
    <property type="entry name" value="Avidin/streptavidin"/>
    <property type="match status" value="1"/>
</dbReference>
<dbReference type="PANTHER" id="PTHR34399">
    <property type="entry name" value="AVIDIN-RELATED"/>
    <property type="match status" value="1"/>
</dbReference>
<dbReference type="Pfam" id="PF01382">
    <property type="entry name" value="Avidin"/>
    <property type="match status" value="1"/>
</dbReference>
<name>C1BK97_OSMMO</name>
<accession>C1BK97</accession>
<reference evidence="8" key="1">
    <citation type="submission" date="2009-03" db="EMBL/GenBank/DDBJ databases">
        <title>Osmerus mordax full-length cDNAs.</title>
        <authorList>
            <person name="von Schalburg K."/>
            <person name="Leong J."/>
            <person name="Cooper G."/>
            <person name="Davidson W.S."/>
            <person name="Koop B.F."/>
        </authorList>
    </citation>
    <scope>NUCLEOTIDE SEQUENCE</scope>
    <source>
        <tissue evidence="8">Brain</tissue>
    </source>
</reference>
<protein>
    <submittedName>
        <fullName evidence="8">Avidin</fullName>
    </submittedName>
</protein>
<dbReference type="GO" id="GO:0005576">
    <property type="term" value="C:extracellular region"/>
    <property type="evidence" value="ECO:0007669"/>
    <property type="project" value="UniProtKB-SubCell"/>
</dbReference>
<evidence type="ECO:0000256" key="4">
    <source>
        <dbReference type="ARBA" id="ARBA00022729"/>
    </source>
</evidence>
<comment type="similarity">
    <text evidence="2">Belongs to the avidin/streptavidin family.</text>
</comment>
<keyword evidence="4" id="KW-0732">Signal</keyword>
<evidence type="ECO:0000256" key="2">
    <source>
        <dbReference type="ARBA" id="ARBA00006297"/>
    </source>
</evidence>
<keyword evidence="7" id="KW-0092">Biotin</keyword>
<dbReference type="InterPro" id="IPR051764">
    <property type="entry name" value="Avidin/Streptavidin-rel"/>
</dbReference>
<dbReference type="EMBL" id="BT075026">
    <property type="protein sequence ID" value="ACO09450.1"/>
    <property type="molecule type" value="mRNA"/>
</dbReference>
<dbReference type="PRINTS" id="PR00709">
    <property type="entry name" value="AVIDIN"/>
</dbReference>
<gene>
    <name evidence="8" type="primary">AVID</name>
</gene>
<dbReference type="AlphaFoldDB" id="C1BK97"/>
<evidence type="ECO:0000256" key="3">
    <source>
        <dbReference type="ARBA" id="ARBA00022525"/>
    </source>
</evidence>
<dbReference type="PANTHER" id="PTHR34399:SF3">
    <property type="entry name" value="AVID PROTEIN-RELATED"/>
    <property type="match status" value="1"/>
</dbReference>
<dbReference type="Gene3D" id="2.40.128.30">
    <property type="entry name" value="Avidin-like"/>
    <property type="match status" value="1"/>
</dbReference>
<keyword evidence="6" id="KW-0325">Glycoprotein</keyword>
<keyword evidence="5" id="KW-1015">Disulfide bond</keyword>
<evidence type="ECO:0000313" key="8">
    <source>
        <dbReference type="EMBL" id="ACO09450.1"/>
    </source>
</evidence>
<proteinExistence type="evidence at transcript level"/>
<evidence type="ECO:0000256" key="6">
    <source>
        <dbReference type="ARBA" id="ARBA00023180"/>
    </source>
</evidence>
<organism evidence="8">
    <name type="scientific">Osmerus mordax</name>
    <name type="common">Rainbow smelt</name>
    <name type="synonym">Atherina mordax</name>
    <dbReference type="NCBI Taxonomy" id="8014"/>
    <lineage>
        <taxon>Eukaryota</taxon>
        <taxon>Metazoa</taxon>
        <taxon>Chordata</taxon>
        <taxon>Craniata</taxon>
        <taxon>Vertebrata</taxon>
        <taxon>Euteleostomi</taxon>
        <taxon>Actinopterygii</taxon>
        <taxon>Neopterygii</taxon>
        <taxon>Teleostei</taxon>
        <taxon>Stomiati</taxon>
        <taxon>Osmeriformes</taxon>
        <taxon>Osmeridae</taxon>
        <taxon>Osmerus</taxon>
    </lineage>
</organism>
<keyword evidence="3" id="KW-0964">Secreted</keyword>
<evidence type="ECO:0000256" key="7">
    <source>
        <dbReference type="ARBA" id="ARBA00023267"/>
    </source>
</evidence>
<dbReference type="InterPro" id="IPR005469">
    <property type="entry name" value="Avidin"/>
</dbReference>
<dbReference type="InterPro" id="IPR005468">
    <property type="entry name" value="Avidin/str"/>
</dbReference>
<sequence length="128" mass="14167">MAVLEKGCKNQPLVGKWKNELGSVMIIDPSADMSLMGSYETNVGPDIKKFVPLYGVMNPMNTANPTFTFSIAWDSVEKATCSAFVGQYFSNVEGEKLLTMWLLRDAVDTEGDNWEATMVGNNIFTRAK</sequence>
<dbReference type="InterPro" id="IPR036896">
    <property type="entry name" value="Avidin-like_sf"/>
</dbReference>
<dbReference type="GO" id="GO:0009374">
    <property type="term" value="F:biotin binding"/>
    <property type="evidence" value="ECO:0007669"/>
    <property type="project" value="InterPro"/>
</dbReference>
<evidence type="ECO:0000256" key="1">
    <source>
        <dbReference type="ARBA" id="ARBA00004613"/>
    </source>
</evidence>
<comment type="subcellular location">
    <subcellularLocation>
        <location evidence="1">Secreted</location>
    </subcellularLocation>
</comment>
<evidence type="ECO:0000256" key="5">
    <source>
        <dbReference type="ARBA" id="ARBA00023157"/>
    </source>
</evidence>
<dbReference type="PROSITE" id="PS51326">
    <property type="entry name" value="AVIDIN_2"/>
    <property type="match status" value="1"/>
</dbReference>